<dbReference type="RefSeq" id="WP_242854313.1">
    <property type="nucleotide sequence ID" value="NZ_LKET01000021.1"/>
</dbReference>
<dbReference type="AlphaFoldDB" id="A0A0P8X473"/>
<protein>
    <recommendedName>
        <fullName evidence="4">Urocanate reductase</fullName>
        <ecNumber evidence="3">1.3.99.33</ecNumber>
    </recommendedName>
</protein>
<evidence type="ECO:0000256" key="1">
    <source>
        <dbReference type="ARBA" id="ARBA00001917"/>
    </source>
</evidence>
<dbReference type="Proteomes" id="UP000050326">
    <property type="component" value="Unassembled WGS sequence"/>
</dbReference>
<sequence>MKKIRKILVLLLCTALLLSIVGCSSQPAGKYKAGTYTASAKGIGGDVKVSVEFSDNDILEVKVLEHKETPGISDQAIEKIPQKVVAGQTLAVDLIAGASVTSKALLDAIEDCAKQAGGDINALKTASPANNTAKTETKLTCDVVIVGGGGTGLVAAASAYENGANVILIEKQASVGGSTALSGGGIAATDTRFQREKGIKDTKEDWMNLWKERQNTSSPGSKYPDYNRVSQFMDEAVKTTEWLVDYVQHFYARIEGFGLDPVARLHFAENGGAGLIKNIENFIRGKGVKIITETRVTELITDENGDVTGVIAEGAEGKVTVDAKKVILASGGFARSEELMKRFVPELSDYVDLTAAAAGSMGDGIMMAEAVGAELYEDPWVIGLGMTSRVPELNAAKNPFDWDWSKILVNKEGKRFMNEEEHYAVVTNKITEALPVWMIVDSSNKDVAALLASVKTSSEFSSGQTIEELAKAMGVPPDNLKDTIDTYNNGAATGKDEFGKSKNFIIPVTTAPFYAIKYYPKTMGTFGGVKTNDNYQVLRKDGSVINNLYAGGECANRVMYNQVYMSGSAVQFALTSGRISGKHAALAIKEGK</sequence>
<dbReference type="STRING" id="36849.OXPF_08320"/>
<proteinExistence type="predicted"/>
<evidence type="ECO:0000256" key="9">
    <source>
        <dbReference type="SAM" id="SignalP"/>
    </source>
</evidence>
<dbReference type="Pfam" id="PF04205">
    <property type="entry name" value="FMN_bind"/>
    <property type="match status" value="1"/>
</dbReference>
<dbReference type="InterPro" id="IPR050315">
    <property type="entry name" value="FAD-oxidoreductase_2"/>
</dbReference>
<dbReference type="InterPro" id="IPR003953">
    <property type="entry name" value="FAD-dep_OxRdtase_2_FAD-bd"/>
</dbReference>
<evidence type="ECO:0000256" key="3">
    <source>
        <dbReference type="ARBA" id="ARBA00013137"/>
    </source>
</evidence>
<feature type="domain" description="FMN-binding" evidence="10">
    <location>
        <begin position="42"/>
        <end position="116"/>
    </location>
</feature>
<keyword evidence="6" id="KW-0274">FAD</keyword>
<dbReference type="Gene3D" id="3.50.50.60">
    <property type="entry name" value="FAD/NAD(P)-binding domain"/>
    <property type="match status" value="1"/>
</dbReference>
<dbReference type="InterPro" id="IPR027477">
    <property type="entry name" value="Succ_DH/fumarate_Rdtase_cat_sf"/>
</dbReference>
<evidence type="ECO:0000259" key="10">
    <source>
        <dbReference type="SMART" id="SM00900"/>
    </source>
</evidence>
<name>A0A0P8X473_9CLOT</name>
<keyword evidence="7 11" id="KW-0560">Oxidoreductase</keyword>
<dbReference type="SMART" id="SM00900">
    <property type="entry name" value="FMN_bind"/>
    <property type="match status" value="1"/>
</dbReference>
<dbReference type="SUPFAM" id="SSF51905">
    <property type="entry name" value="FAD/NAD(P)-binding domain"/>
    <property type="match status" value="1"/>
</dbReference>
<dbReference type="PROSITE" id="PS51257">
    <property type="entry name" value="PROKAR_LIPOPROTEIN"/>
    <property type="match status" value="1"/>
</dbReference>
<dbReference type="GO" id="GO:0010181">
    <property type="term" value="F:FMN binding"/>
    <property type="evidence" value="ECO:0007669"/>
    <property type="project" value="InterPro"/>
</dbReference>
<evidence type="ECO:0000256" key="8">
    <source>
        <dbReference type="ARBA" id="ARBA00049922"/>
    </source>
</evidence>
<dbReference type="PANTHER" id="PTHR43400:SF10">
    <property type="entry name" value="3-OXOSTEROID 1-DEHYDROGENASE"/>
    <property type="match status" value="1"/>
</dbReference>
<feature type="chain" id="PRO_5038835220" description="Urocanate reductase" evidence="9">
    <location>
        <begin position="26"/>
        <end position="592"/>
    </location>
</feature>
<comment type="caution">
    <text evidence="11">The sequence shown here is derived from an EMBL/GenBank/DDBJ whole genome shotgun (WGS) entry which is preliminary data.</text>
</comment>
<evidence type="ECO:0000256" key="2">
    <source>
        <dbReference type="ARBA" id="ARBA00001974"/>
    </source>
</evidence>
<comment type="cofactor">
    <cofactor evidence="1">
        <name>FMN</name>
        <dbReference type="ChEBI" id="CHEBI:58210"/>
    </cofactor>
</comment>
<dbReference type="GO" id="GO:0016020">
    <property type="term" value="C:membrane"/>
    <property type="evidence" value="ECO:0007669"/>
    <property type="project" value="InterPro"/>
</dbReference>
<dbReference type="Pfam" id="PF00890">
    <property type="entry name" value="FAD_binding_2"/>
    <property type="match status" value="1"/>
</dbReference>
<dbReference type="SUPFAM" id="SSF56425">
    <property type="entry name" value="Succinate dehydrogenase/fumarate reductase flavoprotein, catalytic domain"/>
    <property type="match status" value="1"/>
</dbReference>
<dbReference type="InterPro" id="IPR007329">
    <property type="entry name" value="FMN-bd"/>
</dbReference>
<dbReference type="Gene3D" id="3.90.700.10">
    <property type="entry name" value="Succinate dehydrogenase/fumarate reductase flavoprotein, catalytic domain"/>
    <property type="match status" value="1"/>
</dbReference>
<evidence type="ECO:0000256" key="5">
    <source>
        <dbReference type="ARBA" id="ARBA00022630"/>
    </source>
</evidence>
<feature type="signal peptide" evidence="9">
    <location>
        <begin position="1"/>
        <end position="25"/>
    </location>
</feature>
<comment type="cofactor">
    <cofactor evidence="2">
        <name>FAD</name>
        <dbReference type="ChEBI" id="CHEBI:57692"/>
    </cofactor>
</comment>
<dbReference type="InterPro" id="IPR036188">
    <property type="entry name" value="FAD/NAD-bd_sf"/>
</dbReference>
<accession>A0A0P8X473</accession>
<keyword evidence="9" id="KW-0732">Signal</keyword>
<keyword evidence="5" id="KW-0285">Flavoprotein</keyword>
<evidence type="ECO:0000313" key="12">
    <source>
        <dbReference type="Proteomes" id="UP000050326"/>
    </source>
</evidence>
<organism evidence="11 12">
    <name type="scientific">Oxobacter pfennigii</name>
    <dbReference type="NCBI Taxonomy" id="36849"/>
    <lineage>
        <taxon>Bacteria</taxon>
        <taxon>Bacillati</taxon>
        <taxon>Bacillota</taxon>
        <taxon>Clostridia</taxon>
        <taxon>Eubacteriales</taxon>
        <taxon>Clostridiaceae</taxon>
        <taxon>Oxobacter</taxon>
    </lineage>
</organism>
<dbReference type="EC" id="1.3.99.33" evidence="3"/>
<dbReference type="PANTHER" id="PTHR43400">
    <property type="entry name" value="FUMARATE REDUCTASE"/>
    <property type="match status" value="1"/>
</dbReference>
<reference evidence="11 12" key="1">
    <citation type="submission" date="2015-09" db="EMBL/GenBank/DDBJ databases">
        <title>Genome sequence of Oxobacter pfennigii DSM 3222.</title>
        <authorList>
            <person name="Poehlein A."/>
            <person name="Bengelsdorf F.R."/>
            <person name="Schiel-Bengelsdorf B."/>
            <person name="Duerre P."/>
            <person name="Daniel R."/>
        </authorList>
    </citation>
    <scope>NUCLEOTIDE SEQUENCE [LARGE SCALE GENOMIC DNA]</scope>
    <source>
        <strain evidence="11 12">DSM 3222</strain>
    </source>
</reference>
<evidence type="ECO:0000256" key="7">
    <source>
        <dbReference type="ARBA" id="ARBA00023002"/>
    </source>
</evidence>
<gene>
    <name evidence="11" type="primary">urdA_3</name>
    <name evidence="11" type="ORF">OXPF_08320</name>
</gene>
<comment type="catalytic activity">
    <reaction evidence="8">
        <text>dihydrourocanate + A = urocanate + AH2</text>
        <dbReference type="Rhea" id="RHEA:36059"/>
        <dbReference type="ChEBI" id="CHEBI:13193"/>
        <dbReference type="ChEBI" id="CHEBI:17499"/>
        <dbReference type="ChEBI" id="CHEBI:27247"/>
        <dbReference type="ChEBI" id="CHEBI:72991"/>
        <dbReference type="EC" id="1.3.99.33"/>
    </reaction>
</comment>
<keyword evidence="12" id="KW-1185">Reference proteome</keyword>
<dbReference type="Gene3D" id="3.90.1010.20">
    <property type="match status" value="1"/>
</dbReference>
<dbReference type="PATRIC" id="fig|36849.3.peg.887"/>
<evidence type="ECO:0000256" key="6">
    <source>
        <dbReference type="ARBA" id="ARBA00022827"/>
    </source>
</evidence>
<evidence type="ECO:0000256" key="4">
    <source>
        <dbReference type="ARBA" id="ARBA00015872"/>
    </source>
</evidence>
<dbReference type="GO" id="GO:0033765">
    <property type="term" value="F:steroid dehydrogenase activity, acting on the CH-CH group of donors"/>
    <property type="evidence" value="ECO:0007669"/>
    <property type="project" value="UniProtKB-ARBA"/>
</dbReference>
<evidence type="ECO:0000313" key="11">
    <source>
        <dbReference type="EMBL" id="KPU45599.1"/>
    </source>
</evidence>
<dbReference type="EMBL" id="LKET01000021">
    <property type="protein sequence ID" value="KPU45599.1"/>
    <property type="molecule type" value="Genomic_DNA"/>
</dbReference>
<dbReference type="GO" id="GO:0008202">
    <property type="term" value="P:steroid metabolic process"/>
    <property type="evidence" value="ECO:0007669"/>
    <property type="project" value="UniProtKB-ARBA"/>
</dbReference>